<dbReference type="EMBL" id="LT559118">
    <property type="protein sequence ID" value="SBO96818.1"/>
    <property type="molecule type" value="Genomic_DNA"/>
</dbReference>
<name>A0A1M4EDR5_9ACTN</name>
<feature type="transmembrane region" description="Helical" evidence="9">
    <location>
        <begin position="85"/>
        <end position="102"/>
    </location>
</feature>
<feature type="domain" description="Histidine kinase/HSP90-like ATPase" evidence="10">
    <location>
        <begin position="275"/>
        <end position="358"/>
    </location>
</feature>
<dbReference type="SUPFAM" id="SSF55874">
    <property type="entry name" value="ATPase domain of HSP90 chaperone/DNA topoisomerase II/histidine kinase"/>
    <property type="match status" value="1"/>
</dbReference>
<feature type="transmembrane region" description="Helical" evidence="9">
    <location>
        <begin position="42"/>
        <end position="64"/>
    </location>
</feature>
<dbReference type="GO" id="GO:0016020">
    <property type="term" value="C:membrane"/>
    <property type="evidence" value="ECO:0007669"/>
    <property type="project" value="InterPro"/>
</dbReference>
<dbReference type="Pfam" id="PF02518">
    <property type="entry name" value="HATPase_c"/>
    <property type="match status" value="1"/>
</dbReference>
<evidence type="ECO:0000256" key="5">
    <source>
        <dbReference type="ARBA" id="ARBA00022741"/>
    </source>
</evidence>
<evidence type="ECO:0000256" key="7">
    <source>
        <dbReference type="ARBA" id="ARBA00022840"/>
    </source>
</evidence>
<evidence type="ECO:0000313" key="12">
    <source>
        <dbReference type="EMBL" id="SBO96818.1"/>
    </source>
</evidence>
<dbReference type="EC" id="2.7.13.3" evidence="2"/>
<keyword evidence="7" id="KW-0067">ATP-binding</keyword>
<feature type="domain" description="Signal transduction histidine kinase subgroup 3 dimerisation and phosphoacceptor" evidence="11">
    <location>
        <begin position="169"/>
        <end position="234"/>
    </location>
</feature>
<evidence type="ECO:0000256" key="3">
    <source>
        <dbReference type="ARBA" id="ARBA00022553"/>
    </source>
</evidence>
<dbReference type="Gene3D" id="3.30.565.10">
    <property type="entry name" value="Histidine kinase-like ATPase, C-terminal domain"/>
    <property type="match status" value="1"/>
</dbReference>
<dbReference type="InterPro" id="IPR003594">
    <property type="entry name" value="HATPase_dom"/>
</dbReference>
<keyword evidence="3" id="KW-0597">Phosphoprotein</keyword>
<dbReference type="Pfam" id="PF07730">
    <property type="entry name" value="HisKA_3"/>
    <property type="match status" value="1"/>
</dbReference>
<proteinExistence type="predicted"/>
<dbReference type="AlphaFoldDB" id="A0A1M4EDR5"/>
<evidence type="ECO:0000256" key="8">
    <source>
        <dbReference type="ARBA" id="ARBA00023012"/>
    </source>
</evidence>
<dbReference type="GO" id="GO:0046983">
    <property type="term" value="F:protein dimerization activity"/>
    <property type="evidence" value="ECO:0007669"/>
    <property type="project" value="InterPro"/>
</dbReference>
<keyword evidence="9" id="KW-0472">Membrane</keyword>
<protein>
    <recommendedName>
        <fullName evidence="2">histidine kinase</fullName>
        <ecNumber evidence="2">2.7.13.3</ecNumber>
    </recommendedName>
</protein>
<sequence length="367" mass="38429">MLVAAAALTAFTVFDGEPPWSALPLVAGAGLAAALPLTLRARLPLTGALLSAAIALFGLMIPGWQGRLVTMVMFGVAAFRLPRRAWLVMGLSIGWTTGYGLLIPQGQAGLSVVTDLVIMGVAPVAVGLALRLHGERAAQEARLDHAEASRAMAEAGRAMAEANRAMAEERAALARDVHDSVGHHLTAIRMQATATRRALRGQAQTADRALGTIAELSATALTEVRTLLDALRETPTGPDLEDLESLAERISTPRLPISLHRAGSGVTPPPAVGHTVYRVVQEALTNAARHSGASHVDVHLLCDPAAVTVTITDDGHGRTGAEGRGIRGMRERVDRHGGTFTAGPQQHHGWRVEAVVPIGPAGERKAA</sequence>
<dbReference type="InterPro" id="IPR036890">
    <property type="entry name" value="HATPase_C_sf"/>
</dbReference>
<keyword evidence="5" id="KW-0547">Nucleotide-binding</keyword>
<dbReference type="InterPro" id="IPR011712">
    <property type="entry name" value="Sig_transdc_His_kin_sub3_dim/P"/>
</dbReference>
<reference evidence="12" key="1">
    <citation type="submission" date="2016-04" db="EMBL/GenBank/DDBJ databases">
        <authorList>
            <person name="Evans L.H."/>
            <person name="Alamgir A."/>
            <person name="Owens N."/>
            <person name="Weber N.D."/>
            <person name="Virtaneva K."/>
            <person name="Barbian K."/>
            <person name="Babar A."/>
            <person name="Rosenke K."/>
        </authorList>
    </citation>
    <scope>NUCLEOTIDE SEQUENCE</scope>
    <source>
        <strain evidence="12">Nono1</strain>
    </source>
</reference>
<dbReference type="Gene3D" id="1.20.5.1930">
    <property type="match status" value="1"/>
</dbReference>
<comment type="catalytic activity">
    <reaction evidence="1">
        <text>ATP + protein L-histidine = ADP + protein N-phospho-L-histidine.</text>
        <dbReference type="EC" id="2.7.13.3"/>
    </reaction>
</comment>
<dbReference type="InterPro" id="IPR050482">
    <property type="entry name" value="Sensor_HK_TwoCompSys"/>
</dbReference>
<evidence type="ECO:0000256" key="2">
    <source>
        <dbReference type="ARBA" id="ARBA00012438"/>
    </source>
</evidence>
<organism evidence="12">
    <name type="scientific">Nonomuraea gerenzanensis</name>
    <dbReference type="NCBI Taxonomy" id="93944"/>
    <lineage>
        <taxon>Bacteria</taxon>
        <taxon>Bacillati</taxon>
        <taxon>Actinomycetota</taxon>
        <taxon>Actinomycetes</taxon>
        <taxon>Streptosporangiales</taxon>
        <taxon>Streptosporangiaceae</taxon>
        <taxon>Nonomuraea</taxon>
    </lineage>
</organism>
<evidence type="ECO:0000256" key="6">
    <source>
        <dbReference type="ARBA" id="ARBA00022777"/>
    </source>
</evidence>
<evidence type="ECO:0000256" key="1">
    <source>
        <dbReference type="ARBA" id="ARBA00000085"/>
    </source>
</evidence>
<dbReference type="GO" id="GO:0000155">
    <property type="term" value="F:phosphorelay sensor kinase activity"/>
    <property type="evidence" value="ECO:0007669"/>
    <property type="project" value="InterPro"/>
</dbReference>
<keyword evidence="9" id="KW-1133">Transmembrane helix</keyword>
<keyword evidence="4" id="KW-0808">Transferase</keyword>
<dbReference type="PANTHER" id="PTHR24421:SF10">
    <property type="entry name" value="NITRATE_NITRITE SENSOR PROTEIN NARQ"/>
    <property type="match status" value="1"/>
</dbReference>
<dbReference type="PANTHER" id="PTHR24421">
    <property type="entry name" value="NITRATE/NITRITE SENSOR PROTEIN NARX-RELATED"/>
    <property type="match status" value="1"/>
</dbReference>
<evidence type="ECO:0000256" key="9">
    <source>
        <dbReference type="SAM" id="Phobius"/>
    </source>
</evidence>
<accession>A0A1M4EDR5</accession>
<evidence type="ECO:0000259" key="11">
    <source>
        <dbReference type="Pfam" id="PF07730"/>
    </source>
</evidence>
<evidence type="ECO:0000259" key="10">
    <source>
        <dbReference type="Pfam" id="PF02518"/>
    </source>
</evidence>
<dbReference type="CDD" id="cd16917">
    <property type="entry name" value="HATPase_UhpB-NarQ-NarX-like"/>
    <property type="match status" value="1"/>
</dbReference>
<feature type="transmembrane region" description="Helical" evidence="9">
    <location>
        <begin position="108"/>
        <end position="130"/>
    </location>
</feature>
<dbReference type="GO" id="GO:0005524">
    <property type="term" value="F:ATP binding"/>
    <property type="evidence" value="ECO:0007669"/>
    <property type="project" value="UniProtKB-KW"/>
</dbReference>
<gene>
    <name evidence="12" type="ORF">BN4615_P6334</name>
</gene>
<keyword evidence="8" id="KW-0902">Two-component regulatory system</keyword>
<evidence type="ECO:0000256" key="4">
    <source>
        <dbReference type="ARBA" id="ARBA00022679"/>
    </source>
</evidence>
<keyword evidence="9" id="KW-0812">Transmembrane</keyword>
<keyword evidence="6 12" id="KW-0418">Kinase</keyword>